<feature type="domain" description="Calcineurin-like phosphoesterase" evidence="2">
    <location>
        <begin position="21"/>
        <end position="218"/>
    </location>
</feature>
<dbReference type="PANTHER" id="PTHR42850:SF2">
    <property type="entry name" value="BLL5683 PROTEIN"/>
    <property type="match status" value="1"/>
</dbReference>
<dbReference type="KEGG" id="aad:TC41_0624"/>
<dbReference type="SUPFAM" id="SSF56300">
    <property type="entry name" value="Metallo-dependent phosphatases"/>
    <property type="match status" value="1"/>
</dbReference>
<dbReference type="InterPro" id="IPR011152">
    <property type="entry name" value="Pesterase_MJ0912"/>
</dbReference>
<evidence type="ECO:0000313" key="4">
    <source>
        <dbReference type="Proteomes" id="UP000000292"/>
    </source>
</evidence>
<reference evidence="3 4" key="1">
    <citation type="journal article" date="2011" name="J. Bacteriol.">
        <title>Complete Genome Sequence of Alicyclobacillus acidocaldarius Strain Tc-4-1.</title>
        <authorList>
            <person name="Chen Y."/>
            <person name="He Y."/>
            <person name="Zhang B."/>
            <person name="Yang J."/>
            <person name="Li W."/>
            <person name="Dong Z."/>
            <person name="Hu S."/>
        </authorList>
    </citation>
    <scope>NUCLEOTIDE SEQUENCE [LARGE SCALE GENOMIC DNA]</scope>
    <source>
        <strain evidence="3 4">Tc-4-1</strain>
    </source>
</reference>
<dbReference type="InterPro" id="IPR029052">
    <property type="entry name" value="Metallo-depent_PP-like"/>
</dbReference>
<name>F8IDB7_ALIAT</name>
<dbReference type="Gene3D" id="3.60.21.10">
    <property type="match status" value="1"/>
</dbReference>
<gene>
    <name evidence="3" type="ordered locus">TC41_0624</name>
</gene>
<dbReference type="PIRSF" id="PIRSF000883">
    <property type="entry name" value="Pesterase_MJ0912"/>
    <property type="match status" value="1"/>
</dbReference>
<dbReference type="InterPro" id="IPR050126">
    <property type="entry name" value="Ap4A_hydrolase"/>
</dbReference>
<organism evidence="3 4">
    <name type="scientific">Alicyclobacillus acidocaldarius (strain Tc-4-1)</name>
    <name type="common">Bacillus acidocaldarius</name>
    <dbReference type="NCBI Taxonomy" id="1048834"/>
    <lineage>
        <taxon>Bacteria</taxon>
        <taxon>Bacillati</taxon>
        <taxon>Bacillota</taxon>
        <taxon>Bacilli</taxon>
        <taxon>Bacillales</taxon>
        <taxon>Alicyclobacillaceae</taxon>
        <taxon>Alicyclobacillus</taxon>
    </lineage>
</organism>
<sequence length="260" mass="28905">MIARMETRTMDMTTMGRGVSMRLAFFSDVHGNELALDAVIGDLRQVGCDGVYVLGDLAFRGYAPKACVEKVVEVADKVIRGNADEWVVRGVRPGEVPEERRAGMDEEAAFARGLLNRAELEYLANLPLLLQEESPFGRWLAFHATPLDAFPVVAADAPDEDIESRIFAGWGARLYLYGHIHVPYVRDIRGRTVVNLGSVGMPFDGVPQASYVILHVDGDAFRVEHRRVPYDVEAACRRYDEIGYPAADVMKRVLRAARPV</sequence>
<dbReference type="Proteomes" id="UP000000292">
    <property type="component" value="Chromosome"/>
</dbReference>
<reference evidence="4" key="2">
    <citation type="submission" date="2011-06" db="EMBL/GenBank/DDBJ databases">
        <title>The complete genome sequence of Alicyclobacillus acidocaldarius sp. Tc-4-1.</title>
        <authorList>
            <person name="Chen Y."/>
            <person name="He Y."/>
            <person name="Dong Z."/>
            <person name="Hu S."/>
        </authorList>
    </citation>
    <scope>NUCLEOTIDE SEQUENCE [LARGE SCALE GENOMIC DNA]</scope>
    <source>
        <strain evidence="4">Tc-4-1</strain>
    </source>
</reference>
<dbReference type="PATRIC" id="fig|1048834.4.peg.588"/>
<accession>F8IDB7</accession>
<dbReference type="HOGENOM" id="CLU_074761_0_1_9"/>
<comment type="similarity">
    <text evidence="1">Belongs to the metallophosphoesterase superfamily. YfcE family.</text>
</comment>
<dbReference type="eggNOG" id="COG0639">
    <property type="taxonomic scope" value="Bacteria"/>
</dbReference>
<dbReference type="AlphaFoldDB" id="F8IDB7"/>
<dbReference type="STRING" id="1048834.TC41_0624"/>
<dbReference type="InterPro" id="IPR024654">
    <property type="entry name" value="Calcineurin-like_PHP_lpxH"/>
</dbReference>
<evidence type="ECO:0000313" key="3">
    <source>
        <dbReference type="EMBL" id="AEJ42583.1"/>
    </source>
</evidence>
<dbReference type="CDD" id="cd00838">
    <property type="entry name" value="MPP_superfamily"/>
    <property type="match status" value="1"/>
</dbReference>
<evidence type="ECO:0000259" key="2">
    <source>
        <dbReference type="Pfam" id="PF12850"/>
    </source>
</evidence>
<dbReference type="EMBL" id="CP002902">
    <property type="protein sequence ID" value="AEJ42583.1"/>
    <property type="molecule type" value="Genomic_DNA"/>
</dbReference>
<evidence type="ECO:0000256" key="1">
    <source>
        <dbReference type="ARBA" id="ARBA00008950"/>
    </source>
</evidence>
<dbReference type="GO" id="GO:0005737">
    <property type="term" value="C:cytoplasm"/>
    <property type="evidence" value="ECO:0007669"/>
    <property type="project" value="TreeGrafter"/>
</dbReference>
<dbReference type="Pfam" id="PF12850">
    <property type="entry name" value="Metallophos_2"/>
    <property type="match status" value="1"/>
</dbReference>
<protein>
    <submittedName>
        <fullName evidence="3">Metallophosphoesterase</fullName>
    </submittedName>
</protein>
<dbReference type="PANTHER" id="PTHR42850">
    <property type="entry name" value="METALLOPHOSPHOESTERASE"/>
    <property type="match status" value="1"/>
</dbReference>
<proteinExistence type="inferred from homology"/>
<dbReference type="GO" id="GO:0016791">
    <property type="term" value="F:phosphatase activity"/>
    <property type="evidence" value="ECO:0007669"/>
    <property type="project" value="TreeGrafter"/>
</dbReference>